<comment type="similarity">
    <text evidence="2">Belongs to the SLC12A transporter family.</text>
</comment>
<dbReference type="Pfam" id="PF21554">
    <property type="entry name" value="CCC_C_2nd_pro"/>
    <property type="match status" value="1"/>
</dbReference>
<evidence type="ECO:0000259" key="9">
    <source>
        <dbReference type="Pfam" id="PF00324"/>
    </source>
</evidence>
<keyword evidence="6 8" id="KW-0472">Membrane</keyword>
<evidence type="ECO:0000313" key="12">
    <source>
        <dbReference type="EMBL" id="SNY21022.1"/>
    </source>
</evidence>
<keyword evidence="3" id="KW-0813">Transport</keyword>
<sequence>MANSKVDVENNENKSLGEQAKGKKDESQLFGTFAGVFTPTLLTILGVIMFLRLGWVVGNAGLLGSWGIILLSFGITTCTALSLSSITTNIRIGAGGAFSVISQSLGLEVGGSIGVPLYLSQTLAVAMYIFGFRSGWQWLFPNHPAIFIDLITFFVLFTIAFISANFAFKIQHLILLIIGASLLSVVIAAFMGSMHFDIQWIGKFPGSPENDFSGIGFWAVFAVFFPASTGIMAGANMSGELKNPRKNIPLGTMTAIGVSVVIYLVLAYWLARSASVSELVENYTVMIDKAAWGPAVLIGLLGATFSSALSSIVGAPRILQALGNHNILPKGEWFARKSINGEPRNALFLTGAIVLAAIMLRDLNVLAPLITMFFLITYTMINVVVLIEQSLQLVSFRPMFRIPNFVSLVGALGCIFAMFIINPTFSIVAVAIVLLIHGLLLRRHLNAPFGDVRSGLFEALAEWAAKKVHDLTLHQERTWKANLLLPIENTAWLDKSYSFVKDICYPKGFLKIIGLADKEDKDRLIDELSDFTEGIRKKGIFASWTVITVSEFSENLKAGIQTFGSTFFKPNIILLQMPEDPKREDDMKELIKICRQNEIGVLLFDEHPVKGMGKEEDVNLWFENQGPEWDLDMELDNQDLAILIAYKLKLNWEANLRMIAELESQEYSQDAKEYLSLVAEMGRIPNVNVFAKKPEAYDELPKADLQVIPLPEEIDFEELRAYKDKFRSSCLFTLDSGDESALA</sequence>
<reference evidence="13" key="1">
    <citation type="submission" date="2017-09" db="EMBL/GenBank/DDBJ databases">
        <authorList>
            <person name="Varghese N."/>
            <person name="Submissions S."/>
        </authorList>
    </citation>
    <scope>NUCLEOTIDE SEQUENCE [LARGE SCALE GENOMIC DNA]</scope>
    <source>
        <strain evidence="13">MSL47</strain>
    </source>
</reference>
<feature type="transmembrane region" description="Helical" evidence="8">
    <location>
        <begin position="291"/>
        <end position="315"/>
    </location>
</feature>
<evidence type="ECO:0000256" key="5">
    <source>
        <dbReference type="ARBA" id="ARBA00022989"/>
    </source>
</evidence>
<evidence type="ECO:0000256" key="2">
    <source>
        <dbReference type="ARBA" id="ARBA00010593"/>
    </source>
</evidence>
<evidence type="ECO:0000256" key="8">
    <source>
        <dbReference type="SAM" id="Phobius"/>
    </source>
</evidence>
<feature type="region of interest" description="Disordered" evidence="7">
    <location>
        <begin position="1"/>
        <end position="20"/>
    </location>
</feature>
<proteinExistence type="inferred from homology"/>
<dbReference type="InterPro" id="IPR004841">
    <property type="entry name" value="AA-permease/SLC12A_dom"/>
</dbReference>
<dbReference type="AlphaFoldDB" id="A0A285GBR1"/>
<comment type="subcellular location">
    <subcellularLocation>
        <location evidence="1">Membrane</location>
        <topology evidence="1">Multi-pass membrane protein</topology>
    </subcellularLocation>
</comment>
<feature type="transmembrane region" description="Helical" evidence="8">
    <location>
        <begin position="369"/>
        <end position="387"/>
    </location>
</feature>
<protein>
    <submittedName>
        <fullName evidence="12">Transporter, cation-chloride cotransporter (CCC) family</fullName>
    </submittedName>
</protein>
<dbReference type="InterPro" id="IPR048752">
    <property type="entry name" value="CCC_C_2nd_subdom"/>
</dbReference>
<dbReference type="GO" id="GO:0016020">
    <property type="term" value="C:membrane"/>
    <property type="evidence" value="ECO:0007669"/>
    <property type="project" value="UniProtKB-SubCell"/>
</dbReference>
<dbReference type="EMBL" id="OBDZ01000006">
    <property type="protein sequence ID" value="SNY21022.1"/>
    <property type="molecule type" value="Genomic_DNA"/>
</dbReference>
<dbReference type="GO" id="GO:0015377">
    <property type="term" value="F:chloride:monoatomic cation symporter activity"/>
    <property type="evidence" value="ECO:0007669"/>
    <property type="project" value="InterPro"/>
</dbReference>
<name>A0A285GBR1_9FIRM</name>
<feature type="domain" description="Prokaryotic cation-chloride cotransporter first C-terminal subdomain" evidence="11">
    <location>
        <begin position="485"/>
        <end position="609"/>
    </location>
</feature>
<feature type="transmembrane region" description="Helical" evidence="8">
    <location>
        <begin position="29"/>
        <end position="51"/>
    </location>
</feature>
<dbReference type="Gene3D" id="1.20.1740.10">
    <property type="entry name" value="Amino acid/polyamine transporter I"/>
    <property type="match status" value="1"/>
</dbReference>
<evidence type="ECO:0000256" key="3">
    <source>
        <dbReference type="ARBA" id="ARBA00022448"/>
    </source>
</evidence>
<keyword evidence="5 8" id="KW-1133">Transmembrane helix</keyword>
<dbReference type="OrthoDB" id="3181223at2"/>
<dbReference type="Pfam" id="PF21555">
    <property type="entry name" value="CCC_C_1st_pro"/>
    <property type="match status" value="1"/>
</dbReference>
<dbReference type="PANTHER" id="PTHR11827">
    <property type="entry name" value="SOLUTE CARRIER FAMILY 12, CATION COTRANSPORTERS"/>
    <property type="match status" value="1"/>
</dbReference>
<evidence type="ECO:0000256" key="1">
    <source>
        <dbReference type="ARBA" id="ARBA00004141"/>
    </source>
</evidence>
<feature type="transmembrane region" description="Helical" evidence="8">
    <location>
        <begin position="215"/>
        <end position="236"/>
    </location>
</feature>
<evidence type="ECO:0000259" key="10">
    <source>
        <dbReference type="Pfam" id="PF21554"/>
    </source>
</evidence>
<feature type="transmembrane region" description="Helical" evidence="8">
    <location>
        <begin position="105"/>
        <end position="130"/>
    </location>
</feature>
<dbReference type="Pfam" id="PF00324">
    <property type="entry name" value="AA_permease"/>
    <property type="match status" value="1"/>
</dbReference>
<dbReference type="STRING" id="1413210.U472_03835"/>
<feature type="transmembrane region" description="Helical" evidence="8">
    <location>
        <begin position="346"/>
        <end position="363"/>
    </location>
</feature>
<feature type="compositionally biased region" description="Basic and acidic residues" evidence="7">
    <location>
        <begin position="1"/>
        <end position="12"/>
    </location>
</feature>
<dbReference type="Proteomes" id="UP000219573">
    <property type="component" value="Unassembled WGS sequence"/>
</dbReference>
<feature type="transmembrane region" description="Helical" evidence="8">
    <location>
        <begin position="63"/>
        <end position="84"/>
    </location>
</feature>
<dbReference type="InterPro" id="IPR048753">
    <property type="entry name" value="CCC_C_1st_subdom"/>
</dbReference>
<dbReference type="InterPro" id="IPR004842">
    <property type="entry name" value="SLC12A_fam"/>
</dbReference>
<feature type="transmembrane region" description="Helical" evidence="8">
    <location>
        <begin position="248"/>
        <end position="271"/>
    </location>
</feature>
<feature type="domain" description="Amino acid permease/ SLC12A" evidence="9">
    <location>
        <begin position="36"/>
        <end position="436"/>
    </location>
</feature>
<feature type="transmembrane region" description="Helical" evidence="8">
    <location>
        <begin position="399"/>
        <end position="419"/>
    </location>
</feature>
<evidence type="ECO:0000256" key="4">
    <source>
        <dbReference type="ARBA" id="ARBA00022692"/>
    </source>
</evidence>
<evidence type="ECO:0000256" key="7">
    <source>
        <dbReference type="SAM" id="MobiDB-lite"/>
    </source>
</evidence>
<dbReference type="FunFam" id="1.20.1740.10:FF:000013">
    <property type="entry name" value="Solute carrier family 12 member"/>
    <property type="match status" value="1"/>
</dbReference>
<dbReference type="RefSeq" id="WP_097017115.1">
    <property type="nucleotide sequence ID" value="NZ_OBDZ01000006.1"/>
</dbReference>
<keyword evidence="4 8" id="KW-0812">Transmembrane</keyword>
<dbReference type="PANTHER" id="PTHR11827:SF72">
    <property type="entry name" value="GH08340P"/>
    <property type="match status" value="1"/>
</dbReference>
<feature type="domain" description="Prokaryotic cation-chloride cotransporter second C-terminal subdomain" evidence="10">
    <location>
        <begin position="613"/>
        <end position="742"/>
    </location>
</feature>
<feature type="transmembrane region" description="Helical" evidence="8">
    <location>
        <begin position="173"/>
        <end position="195"/>
    </location>
</feature>
<gene>
    <name evidence="12" type="ORF">SAMN06265827_10688</name>
</gene>
<accession>A0A285GBR1</accession>
<evidence type="ECO:0000313" key="13">
    <source>
        <dbReference type="Proteomes" id="UP000219573"/>
    </source>
</evidence>
<feature type="transmembrane region" description="Helical" evidence="8">
    <location>
        <begin position="145"/>
        <end position="166"/>
    </location>
</feature>
<evidence type="ECO:0000259" key="11">
    <source>
        <dbReference type="Pfam" id="PF21555"/>
    </source>
</evidence>
<evidence type="ECO:0000256" key="6">
    <source>
        <dbReference type="ARBA" id="ARBA00023136"/>
    </source>
</evidence>
<organism evidence="12 13">
    <name type="scientific">Orenia metallireducens</name>
    <dbReference type="NCBI Taxonomy" id="1413210"/>
    <lineage>
        <taxon>Bacteria</taxon>
        <taxon>Bacillati</taxon>
        <taxon>Bacillota</taxon>
        <taxon>Clostridia</taxon>
        <taxon>Halanaerobiales</taxon>
        <taxon>Halobacteroidaceae</taxon>
        <taxon>Orenia</taxon>
    </lineage>
</organism>
<keyword evidence="13" id="KW-1185">Reference proteome</keyword>